<comment type="caution">
    <text evidence="1">The sequence shown here is derived from an EMBL/GenBank/DDBJ whole genome shotgun (WGS) entry which is preliminary data.</text>
</comment>
<keyword evidence="2" id="KW-1185">Reference proteome</keyword>
<organism evidence="1 2">
    <name type="scientific">Prosthecobacter vanneervenii</name>
    <dbReference type="NCBI Taxonomy" id="48466"/>
    <lineage>
        <taxon>Bacteria</taxon>
        <taxon>Pseudomonadati</taxon>
        <taxon>Verrucomicrobiota</taxon>
        <taxon>Verrucomicrobiia</taxon>
        <taxon>Verrucomicrobiales</taxon>
        <taxon>Verrucomicrobiaceae</taxon>
        <taxon>Prosthecobacter</taxon>
    </lineage>
</organism>
<evidence type="ECO:0000313" key="2">
    <source>
        <dbReference type="Proteomes" id="UP000590740"/>
    </source>
</evidence>
<name>A0A7W8DKZ4_9BACT</name>
<dbReference type="EMBL" id="JACHIG010000007">
    <property type="protein sequence ID" value="MBB5033723.1"/>
    <property type="molecule type" value="Genomic_DNA"/>
</dbReference>
<sequence length="57" mass="6295">MARFFIIASLILSMYLVWCAAQVVLVMAHSGSEIVFSMEGGWNATKETETAPNTRSK</sequence>
<reference evidence="1 2" key="1">
    <citation type="submission" date="2020-08" db="EMBL/GenBank/DDBJ databases">
        <title>Genomic Encyclopedia of Type Strains, Phase IV (KMG-IV): sequencing the most valuable type-strain genomes for metagenomic binning, comparative biology and taxonomic classification.</title>
        <authorList>
            <person name="Goeker M."/>
        </authorList>
    </citation>
    <scope>NUCLEOTIDE SEQUENCE [LARGE SCALE GENOMIC DNA]</scope>
    <source>
        <strain evidence="1 2">DSM 12252</strain>
    </source>
</reference>
<evidence type="ECO:0000313" key="1">
    <source>
        <dbReference type="EMBL" id="MBB5033723.1"/>
    </source>
</evidence>
<accession>A0A7W8DKZ4</accession>
<gene>
    <name evidence="1" type="ORF">HNQ65_003313</name>
</gene>
<dbReference type="AlphaFoldDB" id="A0A7W8DKZ4"/>
<dbReference type="Proteomes" id="UP000590740">
    <property type="component" value="Unassembled WGS sequence"/>
</dbReference>
<proteinExistence type="predicted"/>
<protein>
    <submittedName>
        <fullName evidence="1">Uncharacterized protein</fullName>
    </submittedName>
</protein>